<organism evidence="2 3">
    <name type="scientific">Anoxybacter fermentans</name>
    <dbReference type="NCBI Taxonomy" id="1323375"/>
    <lineage>
        <taxon>Bacteria</taxon>
        <taxon>Bacillati</taxon>
        <taxon>Bacillota</taxon>
        <taxon>Clostridia</taxon>
        <taxon>Halanaerobiales</taxon>
        <taxon>Anoxybacter</taxon>
    </lineage>
</organism>
<dbReference type="OrthoDB" id="2111548at2"/>
<evidence type="ECO:0000313" key="2">
    <source>
        <dbReference type="EMBL" id="AZR74680.1"/>
    </source>
</evidence>
<evidence type="ECO:0000313" key="3">
    <source>
        <dbReference type="Proteomes" id="UP000267250"/>
    </source>
</evidence>
<feature type="chain" id="PRO_5019228630" description="DUF5723 domain-containing protein" evidence="1">
    <location>
        <begin position="22"/>
        <end position="353"/>
    </location>
</feature>
<dbReference type="KEGG" id="aft:BBF96_15670"/>
<accession>A0A3S9T2C3</accession>
<dbReference type="RefSeq" id="WP_127018049.1">
    <property type="nucleotide sequence ID" value="NZ_CP016379.1"/>
</dbReference>
<keyword evidence="1" id="KW-0732">Signal</keyword>
<evidence type="ECO:0008006" key="4">
    <source>
        <dbReference type="Google" id="ProtNLM"/>
    </source>
</evidence>
<dbReference type="EMBL" id="CP016379">
    <property type="protein sequence ID" value="AZR74680.1"/>
    <property type="molecule type" value="Genomic_DNA"/>
</dbReference>
<gene>
    <name evidence="2" type="ORF">BBF96_15670</name>
</gene>
<dbReference type="Gene3D" id="2.40.160.60">
    <property type="entry name" value="Outer membrane protein transport protein (OMPP1/FadL/TodX)"/>
    <property type="match status" value="1"/>
</dbReference>
<proteinExistence type="predicted"/>
<name>A0A3S9T2C3_9FIRM</name>
<protein>
    <recommendedName>
        <fullName evidence="4">DUF5723 domain-containing protein</fullName>
    </recommendedName>
</protein>
<evidence type="ECO:0000256" key="1">
    <source>
        <dbReference type="SAM" id="SignalP"/>
    </source>
</evidence>
<reference evidence="2 3" key="1">
    <citation type="submission" date="2016-07" db="EMBL/GenBank/DDBJ databases">
        <title>Genome and transcriptome analysis of iron-reducing fermentative bacteria Anoxybacter fermentans.</title>
        <authorList>
            <person name="Zeng X."/>
            <person name="Shao Z."/>
        </authorList>
    </citation>
    <scope>NUCLEOTIDE SEQUENCE [LARGE SCALE GENOMIC DNA]</scope>
    <source>
        <strain evidence="2 3">DY22613</strain>
    </source>
</reference>
<dbReference type="Proteomes" id="UP000267250">
    <property type="component" value="Chromosome"/>
</dbReference>
<dbReference type="SUPFAM" id="SSF56935">
    <property type="entry name" value="Porins"/>
    <property type="match status" value="1"/>
</dbReference>
<feature type="signal peptide" evidence="1">
    <location>
        <begin position="1"/>
        <end position="21"/>
    </location>
</feature>
<sequence>MKKFSILLLLCFLLISEQVGATELVGPKAFGMGGAFTAVADDASSLYWNPAGLTSSGFLGGEVSFGASTSSLKDFADLTQTFGNGDYLKLLNELEKGKNFAGRLTGFIGANLKKFSGGIIINEELRFNTNDAIGYRYSEKIGNIGMAVDLTRPILNLGRLSIGANFKIIQRDKYQYQYNYNSGEFELLSQTPSKSQELGLDVGALGRVTNILNVALVARNLKVTLKEDDQFHMSLKAPESITLGAALKLPVPFAATLAADLEHVFGTEDEAGNPVDAVDILHLGLEKRLFFNALSLRAGVYGPFQTSERAFKDKLTYTAGLGLNILAFHVNGALGVSNDFENMHGTLSASVKF</sequence>
<keyword evidence="3" id="KW-1185">Reference proteome</keyword>
<dbReference type="AlphaFoldDB" id="A0A3S9T2C3"/>